<dbReference type="AlphaFoldDB" id="A0AA46E0N6"/>
<keyword evidence="2" id="KW-1185">Reference proteome</keyword>
<dbReference type="NCBIfam" id="NF008633">
    <property type="entry name" value="PRK11622.1"/>
    <property type="match status" value="1"/>
</dbReference>
<dbReference type="InterPro" id="IPR027020">
    <property type="entry name" value="YnjB"/>
</dbReference>
<dbReference type="PROSITE" id="PS51257">
    <property type="entry name" value="PROKAR_LIPOPROTEIN"/>
    <property type="match status" value="1"/>
</dbReference>
<dbReference type="Gene3D" id="3.40.190.10">
    <property type="entry name" value="Periplasmic binding protein-like II"/>
    <property type="match status" value="2"/>
</dbReference>
<evidence type="ECO:0000313" key="2">
    <source>
        <dbReference type="Proteomes" id="UP000294678"/>
    </source>
</evidence>
<protein>
    <submittedName>
        <fullName evidence="1">Spermidine/putrescine transport system substrate-binding protein</fullName>
    </submittedName>
</protein>
<dbReference type="EMBL" id="SOBG01000001">
    <property type="protein sequence ID" value="TDT72599.1"/>
    <property type="molecule type" value="Genomic_DNA"/>
</dbReference>
<dbReference type="SUPFAM" id="SSF53850">
    <property type="entry name" value="Periplasmic binding protein-like II"/>
    <property type="match status" value="1"/>
</dbReference>
<dbReference type="RefSeq" id="WP_134112309.1">
    <property type="nucleotide sequence ID" value="NZ_SOBG01000001.1"/>
</dbReference>
<dbReference type="PANTHER" id="PTHR42779">
    <property type="entry name" value="PROTEIN YNJB"/>
    <property type="match status" value="1"/>
</dbReference>
<name>A0AA46E0N6_9FUSO</name>
<sequence length="401" mass="46623">MKKTIIFLLFIILIGCNKKSNDVTLNESWENIQKKSKGTVVNIYAWGGSEVINDYIDKYVGKNLKKQDITINRVPVDDIKVIMNKLLTEKIANKKDGSVDIIWINGENFKFAKENGLLWGEFAKILPNLNYVDEKTIQSDFGEPINYLEAPWGTAQFVFAYDSEKVTYPKNHVELKEIVKKYRGKFTYPQSSDFIGSVFLRQLFSSIDKEAYFRLVNEDLEESQIKKLLKPLWSYLNEIKPYLWREGKTYPESSGKMHELYSMQEIYFTMDYAPLFVESRIKNGSFTKATKTFLFENGTIFNNHYLSIPFNAKNKAAALMTINFLISFDAQYQKQIPNNWGDGNVLDFTKLTTMQKEKFDKIDIGDASISFDVLSKNRIPEIKSKYVEIIEKEWYENVAKN</sequence>
<proteinExistence type="predicted"/>
<dbReference type="InterPro" id="IPR006059">
    <property type="entry name" value="SBP"/>
</dbReference>
<comment type="caution">
    <text evidence="1">The sequence shown here is derived from an EMBL/GenBank/DDBJ whole genome shotgun (WGS) entry which is preliminary data.</text>
</comment>
<gene>
    <name evidence="1" type="ORF">EV215_0409</name>
</gene>
<reference evidence="1 2" key="1">
    <citation type="submission" date="2019-03" db="EMBL/GenBank/DDBJ databases">
        <title>Genomic Encyclopedia of Type Strains, Phase IV (KMG-IV): sequencing the most valuable type-strain genomes for metagenomic binning, comparative biology and taxonomic classification.</title>
        <authorList>
            <person name="Goeker M."/>
        </authorList>
    </citation>
    <scope>NUCLEOTIDE SEQUENCE [LARGE SCALE GENOMIC DNA]</scope>
    <source>
        <strain evidence="1 2">DSM 100055</strain>
    </source>
</reference>
<dbReference type="Pfam" id="PF13416">
    <property type="entry name" value="SBP_bac_8"/>
    <property type="match status" value="1"/>
</dbReference>
<dbReference type="PANTHER" id="PTHR42779:SF1">
    <property type="entry name" value="PROTEIN YNJB"/>
    <property type="match status" value="1"/>
</dbReference>
<accession>A0AA46E0N6</accession>
<dbReference type="PIRSF" id="PIRSF029172">
    <property type="entry name" value="UCP029172_ABC_sbc_YnjB"/>
    <property type="match status" value="1"/>
</dbReference>
<dbReference type="Proteomes" id="UP000294678">
    <property type="component" value="Unassembled WGS sequence"/>
</dbReference>
<organism evidence="1 2">
    <name type="scientific">Hypnocyclicus thermotrophus</name>
    <dbReference type="NCBI Taxonomy" id="1627895"/>
    <lineage>
        <taxon>Bacteria</taxon>
        <taxon>Fusobacteriati</taxon>
        <taxon>Fusobacteriota</taxon>
        <taxon>Fusobacteriia</taxon>
        <taxon>Fusobacteriales</taxon>
        <taxon>Fusobacteriaceae</taxon>
        <taxon>Hypnocyclicus</taxon>
    </lineage>
</organism>
<evidence type="ECO:0000313" key="1">
    <source>
        <dbReference type="EMBL" id="TDT72599.1"/>
    </source>
</evidence>